<organism evidence="2 3">
    <name type="scientific">Halorutilus salinus</name>
    <dbReference type="NCBI Taxonomy" id="2487751"/>
    <lineage>
        <taxon>Archaea</taxon>
        <taxon>Methanobacteriati</taxon>
        <taxon>Methanobacteriota</taxon>
        <taxon>Stenosarchaea group</taxon>
        <taxon>Halobacteria</taxon>
        <taxon>Halorutilales</taxon>
        <taxon>Halorutilaceae</taxon>
        <taxon>Halorutilus</taxon>
    </lineage>
</organism>
<dbReference type="RefSeq" id="WP_266088809.1">
    <property type="nucleotide sequence ID" value="NZ_RKLV01000016.1"/>
</dbReference>
<reference evidence="2" key="1">
    <citation type="submission" date="2022-09" db="EMBL/GenBank/DDBJ databases">
        <title>Haloadaptaus new haloarchaeum isolated from saline soil.</title>
        <authorList>
            <person name="Duran-Viseras A."/>
            <person name="Sanchez-Porro C."/>
            <person name="Ventosa A."/>
        </authorList>
    </citation>
    <scope>NUCLEOTIDE SEQUENCE</scope>
    <source>
        <strain evidence="2">F3-133</strain>
    </source>
</reference>
<feature type="transmembrane region" description="Helical" evidence="1">
    <location>
        <begin position="190"/>
        <end position="212"/>
    </location>
</feature>
<keyword evidence="1" id="KW-0472">Membrane</keyword>
<proteinExistence type="predicted"/>
<feature type="transmembrane region" description="Helical" evidence="1">
    <location>
        <begin position="156"/>
        <end position="178"/>
    </location>
</feature>
<keyword evidence="1" id="KW-0812">Transmembrane</keyword>
<keyword evidence="1" id="KW-1133">Transmembrane helix</keyword>
<feature type="transmembrane region" description="Helical" evidence="1">
    <location>
        <begin position="20"/>
        <end position="42"/>
    </location>
</feature>
<protein>
    <submittedName>
        <fullName evidence="2">Uncharacterized protein</fullName>
    </submittedName>
</protein>
<sequence>MKIHEALEDYLGFSQRAVAVVYKTVAFVGFSAGLSLAVIAVFTPEDVVASVPYPTVEAALSLADDLRVSPRFLVALYGFLVSTVAAAFYLFTKGFVGSVRHEAVSAHQVGLRFVVFVSFAVGFVGARAVVVTAELVGEETSSGSFLGLPIQQLEFGAFHIHHYFYGFVTLAVIGWIAVFRDDYSKRLVAVLYGLGMGVFMDEVGMLLTDGAYYSRSTYFAVVFFVAVFLTALYWDLRRGKTDGDTPSEADG</sequence>
<dbReference type="EMBL" id="RKLV01000016">
    <property type="protein sequence ID" value="MCX2820012.1"/>
    <property type="molecule type" value="Genomic_DNA"/>
</dbReference>
<dbReference type="Proteomes" id="UP001149411">
    <property type="component" value="Unassembled WGS sequence"/>
</dbReference>
<comment type="caution">
    <text evidence="2">The sequence shown here is derived from an EMBL/GenBank/DDBJ whole genome shotgun (WGS) entry which is preliminary data.</text>
</comment>
<evidence type="ECO:0000313" key="2">
    <source>
        <dbReference type="EMBL" id="MCX2820012.1"/>
    </source>
</evidence>
<accession>A0A9Q4GHL0</accession>
<dbReference type="AlphaFoldDB" id="A0A9Q4GHL0"/>
<evidence type="ECO:0000313" key="3">
    <source>
        <dbReference type="Proteomes" id="UP001149411"/>
    </source>
</evidence>
<evidence type="ECO:0000256" key="1">
    <source>
        <dbReference type="SAM" id="Phobius"/>
    </source>
</evidence>
<keyword evidence="3" id="KW-1185">Reference proteome</keyword>
<feature type="transmembrane region" description="Helical" evidence="1">
    <location>
        <begin position="113"/>
        <end position="136"/>
    </location>
</feature>
<feature type="transmembrane region" description="Helical" evidence="1">
    <location>
        <begin position="72"/>
        <end position="92"/>
    </location>
</feature>
<name>A0A9Q4GHL0_9EURY</name>
<feature type="transmembrane region" description="Helical" evidence="1">
    <location>
        <begin position="218"/>
        <end position="236"/>
    </location>
</feature>
<gene>
    <name evidence="2" type="ORF">EGH25_11695</name>
</gene>